<proteinExistence type="predicted"/>
<name>A0A1M7JL44_9FLAO</name>
<reference evidence="2" key="1">
    <citation type="submission" date="2016-11" db="EMBL/GenBank/DDBJ databases">
        <authorList>
            <person name="Varghese N."/>
            <person name="Submissions S."/>
        </authorList>
    </citation>
    <scope>NUCLEOTIDE SEQUENCE [LARGE SCALE GENOMIC DNA]</scope>
    <source>
        <strain evidence="2">DSM 1811</strain>
    </source>
</reference>
<gene>
    <name evidence="1" type="ORF">SAMN05444366_3408</name>
</gene>
<dbReference type="STRING" id="29534.SAMN05444366_3408"/>
<evidence type="ECO:0000313" key="2">
    <source>
        <dbReference type="Proteomes" id="UP000184121"/>
    </source>
</evidence>
<organism evidence="1 2">
    <name type="scientific">Flavobacterium saccharophilum</name>
    <dbReference type="NCBI Taxonomy" id="29534"/>
    <lineage>
        <taxon>Bacteria</taxon>
        <taxon>Pseudomonadati</taxon>
        <taxon>Bacteroidota</taxon>
        <taxon>Flavobacteriia</taxon>
        <taxon>Flavobacteriales</taxon>
        <taxon>Flavobacteriaceae</taxon>
        <taxon>Flavobacterium</taxon>
    </lineage>
</organism>
<dbReference type="EMBL" id="FRBY01000005">
    <property type="protein sequence ID" value="SHM53655.1"/>
    <property type="molecule type" value="Genomic_DNA"/>
</dbReference>
<dbReference type="AlphaFoldDB" id="A0A1M7JL44"/>
<dbReference type="Proteomes" id="UP000184121">
    <property type="component" value="Unassembled WGS sequence"/>
</dbReference>
<sequence length="70" mass="8077">MKPKSAELAVVIVTQHEAIKKLQARKSNIEILNNHFKQTGTTYVTYKGLTKIERKKTPTNSIHQMIVWKN</sequence>
<keyword evidence="2" id="KW-1185">Reference proteome</keyword>
<accession>A0A1M7JL44</accession>
<evidence type="ECO:0000313" key="1">
    <source>
        <dbReference type="EMBL" id="SHM53655.1"/>
    </source>
</evidence>
<dbReference type="RefSeq" id="WP_072974328.1">
    <property type="nucleotide sequence ID" value="NZ_FRBY01000005.1"/>
</dbReference>
<protein>
    <submittedName>
        <fullName evidence="1">Uncharacterized protein</fullName>
    </submittedName>
</protein>